<dbReference type="GO" id="GO:0005524">
    <property type="term" value="F:ATP binding"/>
    <property type="evidence" value="ECO:0007669"/>
    <property type="project" value="InterPro"/>
</dbReference>
<feature type="region of interest" description="Disordered" evidence="1">
    <location>
        <begin position="32"/>
        <end position="55"/>
    </location>
</feature>
<dbReference type="InParanoid" id="A0A2H3E5U3"/>
<dbReference type="AlphaFoldDB" id="A0A2H3E5U3"/>
<dbReference type="PROSITE" id="PS00108">
    <property type="entry name" value="PROTEIN_KINASE_ST"/>
    <property type="match status" value="1"/>
</dbReference>
<evidence type="ECO:0000259" key="2">
    <source>
        <dbReference type="PROSITE" id="PS50011"/>
    </source>
</evidence>
<dbReference type="Proteomes" id="UP000217790">
    <property type="component" value="Unassembled WGS sequence"/>
</dbReference>
<gene>
    <name evidence="3" type="ORF">ARMGADRAFT_579495</name>
</gene>
<proteinExistence type="predicted"/>
<feature type="compositionally biased region" description="Polar residues" evidence="1">
    <location>
        <begin position="46"/>
        <end position="55"/>
    </location>
</feature>
<dbReference type="Gene3D" id="1.10.510.10">
    <property type="entry name" value="Transferase(Phosphotransferase) domain 1"/>
    <property type="match status" value="1"/>
</dbReference>
<name>A0A2H3E5U3_ARMGA</name>
<feature type="domain" description="Protein kinase" evidence="2">
    <location>
        <begin position="308"/>
        <end position="568"/>
    </location>
</feature>
<accession>A0A2H3E5U3</accession>
<dbReference type="PANTHER" id="PTHR44329">
    <property type="entry name" value="SERINE/THREONINE-PROTEIN KINASE TNNI3K-RELATED"/>
    <property type="match status" value="1"/>
</dbReference>
<evidence type="ECO:0000313" key="4">
    <source>
        <dbReference type="Proteomes" id="UP000217790"/>
    </source>
</evidence>
<dbReference type="InterPro" id="IPR000719">
    <property type="entry name" value="Prot_kinase_dom"/>
</dbReference>
<dbReference type="STRING" id="47427.A0A2H3E5U3"/>
<dbReference type="OrthoDB" id="26722at2759"/>
<organism evidence="3 4">
    <name type="scientific">Armillaria gallica</name>
    <name type="common">Bulbous honey fungus</name>
    <name type="synonym">Armillaria bulbosa</name>
    <dbReference type="NCBI Taxonomy" id="47427"/>
    <lineage>
        <taxon>Eukaryota</taxon>
        <taxon>Fungi</taxon>
        <taxon>Dikarya</taxon>
        <taxon>Basidiomycota</taxon>
        <taxon>Agaricomycotina</taxon>
        <taxon>Agaricomycetes</taxon>
        <taxon>Agaricomycetidae</taxon>
        <taxon>Agaricales</taxon>
        <taxon>Marasmiineae</taxon>
        <taxon>Physalacriaceae</taxon>
        <taxon>Armillaria</taxon>
    </lineage>
</organism>
<dbReference type="InterPro" id="IPR001245">
    <property type="entry name" value="Ser-Thr/Tyr_kinase_cat_dom"/>
</dbReference>
<dbReference type="PROSITE" id="PS50011">
    <property type="entry name" value="PROTEIN_KINASE_DOM"/>
    <property type="match status" value="1"/>
</dbReference>
<keyword evidence="3" id="KW-0808">Transferase</keyword>
<keyword evidence="3" id="KW-0418">Kinase</keyword>
<dbReference type="PRINTS" id="PR00109">
    <property type="entry name" value="TYRKINASE"/>
</dbReference>
<dbReference type="EMBL" id="KZ293648">
    <property type="protein sequence ID" value="PBK98518.1"/>
    <property type="molecule type" value="Genomic_DNA"/>
</dbReference>
<protein>
    <submittedName>
        <fullName evidence="3">Kinase-like protein</fullName>
    </submittedName>
</protein>
<dbReference type="GO" id="GO:0004674">
    <property type="term" value="F:protein serine/threonine kinase activity"/>
    <property type="evidence" value="ECO:0007669"/>
    <property type="project" value="TreeGrafter"/>
</dbReference>
<dbReference type="InterPro" id="IPR011009">
    <property type="entry name" value="Kinase-like_dom_sf"/>
</dbReference>
<feature type="compositionally biased region" description="Polar residues" evidence="1">
    <location>
        <begin position="185"/>
        <end position="203"/>
    </location>
</feature>
<dbReference type="OMA" id="DCVPRCI"/>
<keyword evidence="4" id="KW-1185">Reference proteome</keyword>
<dbReference type="SMART" id="SM00220">
    <property type="entry name" value="S_TKc"/>
    <property type="match status" value="1"/>
</dbReference>
<feature type="region of interest" description="Disordered" evidence="1">
    <location>
        <begin position="86"/>
        <end position="205"/>
    </location>
</feature>
<dbReference type="InterPro" id="IPR008271">
    <property type="entry name" value="Ser/Thr_kinase_AS"/>
</dbReference>
<evidence type="ECO:0000313" key="3">
    <source>
        <dbReference type="EMBL" id="PBK98518.1"/>
    </source>
</evidence>
<dbReference type="InterPro" id="IPR051681">
    <property type="entry name" value="Ser/Thr_Kinases-Pseudokinases"/>
</dbReference>
<evidence type="ECO:0000256" key="1">
    <source>
        <dbReference type="SAM" id="MobiDB-lite"/>
    </source>
</evidence>
<dbReference type="SUPFAM" id="SSF56112">
    <property type="entry name" value="Protein kinase-like (PK-like)"/>
    <property type="match status" value="1"/>
</dbReference>
<dbReference type="Pfam" id="PF07714">
    <property type="entry name" value="PK_Tyr_Ser-Thr"/>
    <property type="match status" value="1"/>
</dbReference>
<feature type="compositionally biased region" description="Basic residues" evidence="1">
    <location>
        <begin position="125"/>
        <end position="134"/>
    </location>
</feature>
<sequence length="623" mass="69460">MHTTGDKRLVAKGIPSRKRLLDADPISVGRVTVTPSTRKRRKLHSSTHTPVLSDTDNLATYTDALVPEPAPLPSALPFTLSLQTTQPQLPDAESTDTTPNSPSPSRSPSPEQMRASFLRNAVRGPGKRKFRRRSSPSFFPPTMAVPERREDDEENVLYPADSYHLRPPYSDSRFDGHSPGPTSLEGGQNTRETNVSTFSSAGDESQKEEAIVDALLDVYKRESGPWHVLDITTDKIAKQVVTALSKSDNQLSDVTAKQAQSTLDFLQDLLHIQGLPLSYKHTFLKTSLKLSRIYDCVPRCIMLRGFKKRGNYPFALGQFGEVWRGEVGGTEVAVKQARIFTNDKDIKEVLQKIRREAIIWGQCDHPNVLPFYGIYRDSAPSSYCLVSPFMVNGSLRQYLSNTANPDRHRLGLDITRGMDYLHKMSIVHGDLKGDNILISDDHRAVIADFGISFVMGATTFGTSSSSRKGGTVRWQAPEVLNGNPNSFSADIYSLACVYFEVFDGSMPWSDLTDGAVIMKVYFHKKRLARPRYLSETDLWWDLMVQCWAHQPSDRPTLQYLMESLHATNDALTPVMKWDKSILTRLRDPLVQGKLAVPSGLPSFLNVEGVSYLSDPDPISVIGS</sequence>
<reference evidence="4" key="1">
    <citation type="journal article" date="2017" name="Nat. Ecol. Evol.">
        <title>Genome expansion and lineage-specific genetic innovations in the forest pathogenic fungi Armillaria.</title>
        <authorList>
            <person name="Sipos G."/>
            <person name="Prasanna A.N."/>
            <person name="Walter M.C."/>
            <person name="O'Connor E."/>
            <person name="Balint B."/>
            <person name="Krizsan K."/>
            <person name="Kiss B."/>
            <person name="Hess J."/>
            <person name="Varga T."/>
            <person name="Slot J."/>
            <person name="Riley R."/>
            <person name="Boka B."/>
            <person name="Rigling D."/>
            <person name="Barry K."/>
            <person name="Lee J."/>
            <person name="Mihaltcheva S."/>
            <person name="LaButti K."/>
            <person name="Lipzen A."/>
            <person name="Waldron R."/>
            <person name="Moloney N.M."/>
            <person name="Sperisen C."/>
            <person name="Kredics L."/>
            <person name="Vagvoelgyi C."/>
            <person name="Patrignani A."/>
            <person name="Fitzpatrick D."/>
            <person name="Nagy I."/>
            <person name="Doyle S."/>
            <person name="Anderson J.B."/>
            <person name="Grigoriev I.V."/>
            <person name="Gueldener U."/>
            <person name="Muensterkoetter M."/>
            <person name="Nagy L.G."/>
        </authorList>
    </citation>
    <scope>NUCLEOTIDE SEQUENCE [LARGE SCALE GENOMIC DNA]</scope>
    <source>
        <strain evidence="4">Ar21-2</strain>
    </source>
</reference>